<reference evidence="2" key="1">
    <citation type="submission" date="2023-01" db="EMBL/GenBank/DDBJ databases">
        <title>Draft genome sequence of Nocardiopsis sp. LSu2-4 isolated from halophytes.</title>
        <authorList>
            <person name="Duangmal K."/>
            <person name="Chantavorakit T."/>
        </authorList>
    </citation>
    <scope>NUCLEOTIDE SEQUENCE</scope>
    <source>
        <strain evidence="2">LSu2-4</strain>
    </source>
</reference>
<comment type="caution">
    <text evidence="2">The sequence shown here is derived from an EMBL/GenBank/DDBJ whole genome shotgun (WGS) entry which is preliminary data.</text>
</comment>
<evidence type="ECO:0000256" key="1">
    <source>
        <dbReference type="SAM" id="SignalP"/>
    </source>
</evidence>
<sequence>MKSSLTPRLAPLGKRAAVVGAFAMALSGISAALPADTGESAPAFSVASASADYIRTVETARTRYRDIPYGRGNVVGPTLFAGDKITIDCKLTNSHGNTWVKTPYSALHGGYYYLYGGHLITTAGIETC</sequence>
<accession>A0ABT4TK78</accession>
<dbReference type="EMBL" id="JAQFWP010000017">
    <property type="protein sequence ID" value="MDA2805113.1"/>
    <property type="molecule type" value="Genomic_DNA"/>
</dbReference>
<organism evidence="2 3">
    <name type="scientific">Nocardiopsis suaedae</name>
    <dbReference type="NCBI Taxonomy" id="3018444"/>
    <lineage>
        <taxon>Bacteria</taxon>
        <taxon>Bacillati</taxon>
        <taxon>Actinomycetota</taxon>
        <taxon>Actinomycetes</taxon>
        <taxon>Streptosporangiales</taxon>
        <taxon>Nocardiopsidaceae</taxon>
        <taxon>Nocardiopsis</taxon>
    </lineage>
</organism>
<evidence type="ECO:0000313" key="2">
    <source>
        <dbReference type="EMBL" id="MDA2805113.1"/>
    </source>
</evidence>
<dbReference type="RefSeq" id="WP_270677760.1">
    <property type="nucleotide sequence ID" value="NZ_JAQFWP010000017.1"/>
</dbReference>
<feature type="signal peptide" evidence="1">
    <location>
        <begin position="1"/>
        <end position="32"/>
    </location>
</feature>
<proteinExistence type="predicted"/>
<evidence type="ECO:0008006" key="4">
    <source>
        <dbReference type="Google" id="ProtNLM"/>
    </source>
</evidence>
<evidence type="ECO:0000313" key="3">
    <source>
        <dbReference type="Proteomes" id="UP001165685"/>
    </source>
</evidence>
<gene>
    <name evidence="2" type="ORF">O4U47_11370</name>
</gene>
<keyword evidence="3" id="KW-1185">Reference proteome</keyword>
<feature type="chain" id="PRO_5045917586" description="SH3 domain-containing protein" evidence="1">
    <location>
        <begin position="33"/>
        <end position="128"/>
    </location>
</feature>
<dbReference type="Proteomes" id="UP001165685">
    <property type="component" value="Unassembled WGS sequence"/>
</dbReference>
<protein>
    <recommendedName>
        <fullName evidence="4">SH3 domain-containing protein</fullName>
    </recommendedName>
</protein>
<name>A0ABT4TK78_9ACTN</name>
<keyword evidence="1" id="KW-0732">Signal</keyword>